<proteinExistence type="predicted"/>
<evidence type="ECO:0000313" key="2">
    <source>
        <dbReference type="Proteomes" id="UP000249819"/>
    </source>
</evidence>
<accession>A0A327WBL5</accession>
<organism evidence="1 2">
    <name type="scientific">Chitinophaga dinghuensis</name>
    <dbReference type="NCBI Taxonomy" id="1539050"/>
    <lineage>
        <taxon>Bacteria</taxon>
        <taxon>Pseudomonadati</taxon>
        <taxon>Bacteroidota</taxon>
        <taxon>Chitinophagia</taxon>
        <taxon>Chitinophagales</taxon>
        <taxon>Chitinophagaceae</taxon>
        <taxon>Chitinophaga</taxon>
    </lineage>
</organism>
<dbReference type="EMBL" id="QLMA01000001">
    <property type="protein sequence ID" value="RAJ87549.1"/>
    <property type="molecule type" value="Genomic_DNA"/>
</dbReference>
<reference evidence="1 2" key="1">
    <citation type="submission" date="2018-06" db="EMBL/GenBank/DDBJ databases">
        <title>Genomic Encyclopedia of Archaeal and Bacterial Type Strains, Phase II (KMG-II): from individual species to whole genera.</title>
        <authorList>
            <person name="Goeker M."/>
        </authorList>
    </citation>
    <scope>NUCLEOTIDE SEQUENCE [LARGE SCALE GENOMIC DNA]</scope>
    <source>
        <strain evidence="1 2">DSM 29821</strain>
    </source>
</reference>
<comment type="caution">
    <text evidence="1">The sequence shown here is derived from an EMBL/GenBank/DDBJ whole genome shotgun (WGS) entry which is preliminary data.</text>
</comment>
<protein>
    <submittedName>
        <fullName evidence="1">Uncharacterized protein</fullName>
    </submittedName>
</protein>
<sequence>MLTRSWRMLVLHLLIIFFQLIYGDVKALAVQLTAYGRFWGGAAYGSGFADALVAAENPAILADARHFNAGIFTERRFGLTEVPLHMGALMIPVGMGGIGVQVRQFGNSYWKEQAVSGGMGLHLGHDLGIGAQLGYHSTSVYQYGSKGIPTAVLALRWRLGPAWMAGVQVIREGDWQYRIGVGWQSGTGFLLAAECRQQEGKLIPLVQAIYRIIPLLAMQLGVSGWQPAPQWVVMLILGRLRIDGGASMHPQLGFTPTIALVWGK</sequence>
<keyword evidence="2" id="KW-1185">Reference proteome</keyword>
<gene>
    <name evidence="1" type="ORF">CLV59_101301</name>
</gene>
<name>A0A327WBL5_9BACT</name>
<dbReference type="AlphaFoldDB" id="A0A327WBL5"/>
<evidence type="ECO:0000313" key="1">
    <source>
        <dbReference type="EMBL" id="RAJ87549.1"/>
    </source>
</evidence>
<dbReference type="Proteomes" id="UP000249819">
    <property type="component" value="Unassembled WGS sequence"/>
</dbReference>